<dbReference type="EC" id="2.7.7.60" evidence="10"/>
<evidence type="ECO:0000313" key="14">
    <source>
        <dbReference type="Proteomes" id="UP000018688"/>
    </source>
</evidence>
<dbReference type="HAMAP" id="MF_00107">
    <property type="entry name" value="IspF"/>
    <property type="match status" value="1"/>
</dbReference>
<dbReference type="Proteomes" id="UP000018688">
    <property type="component" value="Unassembled WGS sequence"/>
</dbReference>
<dbReference type="EC" id="4.6.1.12" evidence="10"/>
<feature type="binding site" evidence="10">
    <location>
        <begin position="271"/>
        <end position="273"/>
    </location>
    <ligand>
        <name>4-CDP-2-C-methyl-D-erythritol 2-phosphate</name>
        <dbReference type="ChEBI" id="CHEBI:57919"/>
    </ligand>
</feature>
<feature type="binding site" evidence="10">
    <location>
        <begin position="297"/>
        <end position="298"/>
    </location>
    <ligand>
        <name>4-CDP-2-C-methyl-D-erythritol 2-phosphate</name>
        <dbReference type="ChEBI" id="CHEBI:57919"/>
    </ligand>
</feature>
<feature type="site" description="Transition state stabilizer" evidence="10">
    <location>
        <position position="45"/>
    </location>
</feature>
<feature type="site" description="Transition state stabilizer" evidence="10">
    <location>
        <position position="297"/>
    </location>
</feature>
<dbReference type="InterPro" id="IPR020555">
    <property type="entry name" value="MECDP_synthase_CS"/>
</dbReference>
<evidence type="ECO:0000256" key="1">
    <source>
        <dbReference type="ARBA" id="ARBA00000200"/>
    </source>
</evidence>
<dbReference type="Gene3D" id="3.90.550.10">
    <property type="entry name" value="Spore Coat Polysaccharide Biosynthesis Protein SpsA, Chain A"/>
    <property type="match status" value="1"/>
</dbReference>
<proteinExistence type="inferred from homology"/>
<comment type="catalytic activity">
    <reaction evidence="10">
        <text>2-C-methyl-D-erythritol 4-phosphate + CTP + H(+) = 4-CDP-2-C-methyl-D-erythritol + diphosphate</text>
        <dbReference type="Rhea" id="RHEA:13429"/>
        <dbReference type="ChEBI" id="CHEBI:15378"/>
        <dbReference type="ChEBI" id="CHEBI:33019"/>
        <dbReference type="ChEBI" id="CHEBI:37563"/>
        <dbReference type="ChEBI" id="CHEBI:57823"/>
        <dbReference type="ChEBI" id="CHEBI:58262"/>
        <dbReference type="EC" id="2.7.7.60"/>
    </reaction>
</comment>
<dbReference type="InterPro" id="IPR034683">
    <property type="entry name" value="IspD/TarI"/>
</dbReference>
<dbReference type="PANTHER" id="PTHR43181:SF1">
    <property type="entry name" value="2-C-METHYL-D-ERYTHRITOL 2,4-CYCLODIPHOSPHATE SYNTHASE, CHLOROPLASTIC"/>
    <property type="match status" value="1"/>
</dbReference>
<dbReference type="PANTHER" id="PTHR43181">
    <property type="entry name" value="2-C-METHYL-D-ERYTHRITOL 2,4-CYCLODIPHOSPHATE SYNTHASE, CHLOROPLASTIC"/>
    <property type="match status" value="1"/>
</dbReference>
<feature type="site" description="Transition state stabilizer" evidence="10">
    <location>
        <position position="58"/>
    </location>
</feature>
<comment type="function">
    <text evidence="10">Bifunctional enzyme that catalyzes the formation of 4-diphosphocytidyl-2-C-methyl-D-erythritol from CTP and 2-C-methyl-D-erythritol 4-phosphate (MEP) (IspD), and catalyzes the conversion of 4-diphosphocytidyl-2-C-methyl-D-erythritol 2-phosphate (CDP-ME2P) to 2-C-methyl-D-erythritol 2,4-cyclodiphosphate (ME-CPP) with a corresponding release of cytidine 5-monophosphate (CMP) (IspF).</text>
</comment>
<comment type="pathway">
    <text evidence="10">Isoprenoid biosynthesis; isopentenyl diphosphate biosynthesis via DXP pathway; isopentenyl diphosphate from 1-deoxy-D-xylulose 5-phosphate: step 2/6.</text>
</comment>
<feature type="site" description="Positions MEP for the nucleophilic attack" evidence="10">
    <location>
        <position position="188"/>
    </location>
</feature>
<keyword evidence="14" id="KW-1185">Reference proteome</keyword>
<gene>
    <name evidence="10" type="primary">ispDF</name>
    <name evidence="13" type="ORF">HMPREF2087_01026</name>
</gene>
<dbReference type="RefSeq" id="WP_023929970.1">
    <property type="nucleotide sequence ID" value="NZ_KI669458.1"/>
</dbReference>
<dbReference type="PROSITE" id="PS01350">
    <property type="entry name" value="ISPF"/>
    <property type="match status" value="1"/>
</dbReference>
<reference evidence="13 14" key="1">
    <citation type="submission" date="2013-10" db="EMBL/GenBank/DDBJ databases">
        <title>The Genome Sequence of Helicobacter canis NCTC 12740.</title>
        <authorList>
            <consortium name="The Broad Institute Genomics Platform"/>
            <person name="Earl A."/>
            <person name="Fox J.G."/>
            <person name="Shen Z."/>
            <person name="Young S.K."/>
            <person name="Zeng Q."/>
            <person name="Gargeya S."/>
            <person name="Fitzgerald M."/>
            <person name="Abouelleil A."/>
            <person name="Alvarado L."/>
            <person name="Chapman S.B."/>
            <person name="Gainer-Dewar J."/>
            <person name="Goldberg J."/>
            <person name="Griggs A."/>
            <person name="Gujja S."/>
            <person name="Hansen M."/>
            <person name="Howarth C."/>
            <person name="Imamovic A."/>
            <person name="Ireland A."/>
            <person name="Larimer J."/>
            <person name="McCowan C."/>
            <person name="Murphy C."/>
            <person name="Pearson M."/>
            <person name="Poon T.W."/>
            <person name="Priest M."/>
            <person name="Roberts A."/>
            <person name="Saif S."/>
            <person name="Shea T."/>
            <person name="Sykes S."/>
            <person name="Wortman J."/>
            <person name="Nusbaum C."/>
            <person name="Birren B."/>
        </authorList>
    </citation>
    <scope>NUCLEOTIDE SEQUENCE [LARGE SCALE GENOMIC DNA]</scope>
    <source>
        <strain evidence="13 14">NCTC 12740</strain>
    </source>
</reference>
<sequence length="434" mass="46504">MYRNKTTQSLPPIAQGADASYVDSTHLAQGESISLILMAAGSSSRFTQTTPTTHAIKKQWLRIGEKPLWLLVADTLSAIYPFVQICITASEQDAPYMQKLCPYTIVVGGDSRQESLQNALRCIASEWVLVSDVARAGVVAVGRNIITALIAAALDSKADSSLESRVDCVAPILEVPDTSIYDGAYIDRSKLARIQTPQLSRVSALRAALESTQGTDESSIIKANGGVVRYIQGDRALEKLTLAGDLLALEQVLAQEVPSFMRAVYVGNGLDVHSFELGKVMKLGGVVIESELGFKAHSDGDVALHSLIDAILGAMGAGDIGEWFPDSSSAWAGADSAKLLEIVWSFAKSVGYELYNIDLTIIAQTPRLSAYKQPIRARIAEILGVPLSAINVKATTTEHLGFIGRAEGVCVMSSVCLRLVSFTEVAQCVNKGMR</sequence>
<dbReference type="HAMAP" id="MF_01520">
    <property type="entry name" value="IspDF"/>
    <property type="match status" value="1"/>
</dbReference>
<dbReference type="InterPro" id="IPR029044">
    <property type="entry name" value="Nucleotide-diphossugar_trans"/>
</dbReference>
<dbReference type="eggNOG" id="COG1211">
    <property type="taxonomic scope" value="Bacteria"/>
</dbReference>
<dbReference type="STRING" id="1357399.HMPREF2087_01026"/>
<feature type="binding site" evidence="10">
    <location>
        <position position="305"/>
    </location>
    <ligand>
        <name>a divalent metal cation</name>
        <dbReference type="ChEBI" id="CHEBI:60240"/>
    </ligand>
</feature>
<dbReference type="PATRIC" id="fig|1357399.3.peg.1073"/>
<evidence type="ECO:0000256" key="3">
    <source>
        <dbReference type="ARBA" id="ARBA00004709"/>
    </source>
</evidence>
<evidence type="ECO:0000256" key="2">
    <source>
        <dbReference type="ARBA" id="ARBA00001968"/>
    </source>
</evidence>
<name>V8CIS1_9HELI</name>
<dbReference type="Pfam" id="PF02542">
    <property type="entry name" value="YgbB"/>
    <property type="match status" value="1"/>
</dbReference>
<evidence type="ECO:0000256" key="5">
    <source>
        <dbReference type="ARBA" id="ARBA00022695"/>
    </source>
</evidence>
<feature type="binding site" evidence="10">
    <location>
        <position position="405"/>
    </location>
    <ligand>
        <name>4-CDP-2-C-methyl-D-erythritol 2-phosphate</name>
        <dbReference type="ChEBI" id="CHEBI:57919"/>
    </ligand>
</feature>
<dbReference type="Gene3D" id="3.30.1330.50">
    <property type="entry name" value="2-C-methyl-D-erythritol 2,4-cyclodiphosphate synthase"/>
    <property type="match status" value="1"/>
</dbReference>
<dbReference type="HOGENOM" id="CLU_042800_2_6_7"/>
<dbReference type="InterPro" id="IPR026596">
    <property type="entry name" value="IspD/F"/>
</dbReference>
<dbReference type="GO" id="GO:0019288">
    <property type="term" value="P:isopentenyl diphosphate biosynthetic process, methylerythritol 4-phosphate pathway"/>
    <property type="evidence" value="ECO:0007669"/>
    <property type="project" value="UniProtKB-UniRule"/>
</dbReference>
<dbReference type="UniPathway" id="UPA00056">
    <property type="reaction ID" value="UER00093"/>
</dbReference>
<evidence type="ECO:0000256" key="11">
    <source>
        <dbReference type="RuleBase" id="RU004395"/>
    </source>
</evidence>
<comment type="caution">
    <text evidence="13">The sequence shown here is derived from an EMBL/GenBank/DDBJ whole genome shotgun (WGS) entry which is preliminary data.</text>
</comment>
<keyword evidence="6 10" id="KW-0479">Metal-binding</keyword>
<feature type="domain" description="2-C-methyl-D-erythritol 2,4-cyclodiphosphate synthase" evidence="12">
    <location>
        <begin position="266"/>
        <end position="417"/>
    </location>
</feature>
<dbReference type="Pfam" id="PF01128">
    <property type="entry name" value="IspD"/>
    <property type="match status" value="1"/>
</dbReference>
<dbReference type="eggNOG" id="COG0245">
    <property type="taxonomic scope" value="Bacteria"/>
</dbReference>
<feature type="region of interest" description="2-C-methyl-D-erythritol 2,4-cyclodiphosphate synthase" evidence="10">
    <location>
        <begin position="265"/>
        <end position="434"/>
    </location>
</feature>
<dbReference type="SUPFAM" id="SSF53448">
    <property type="entry name" value="Nucleotide-diphospho-sugar transferases"/>
    <property type="match status" value="1"/>
</dbReference>
<feature type="binding site" evidence="10">
    <location>
        <position position="273"/>
    </location>
    <ligand>
        <name>a divalent metal cation</name>
        <dbReference type="ChEBI" id="CHEBI:60240"/>
    </ligand>
</feature>
<dbReference type="GO" id="GO:0046872">
    <property type="term" value="F:metal ion binding"/>
    <property type="evidence" value="ECO:0007669"/>
    <property type="project" value="UniProtKB-KW"/>
</dbReference>
<keyword evidence="8 10" id="KW-0456">Lyase</keyword>
<evidence type="ECO:0000313" key="13">
    <source>
        <dbReference type="EMBL" id="ETD26641.1"/>
    </source>
</evidence>
<feature type="site" description="Positions MEP for the nucleophilic attack" evidence="10">
    <location>
        <position position="239"/>
    </location>
</feature>
<dbReference type="NCBIfam" id="NF006899">
    <property type="entry name" value="PRK09382.1"/>
    <property type="match status" value="1"/>
</dbReference>
<dbReference type="InterPro" id="IPR018294">
    <property type="entry name" value="ISPD_synthase_CS"/>
</dbReference>
<evidence type="ECO:0000256" key="6">
    <source>
        <dbReference type="ARBA" id="ARBA00022723"/>
    </source>
</evidence>
<dbReference type="PROSITE" id="PS01295">
    <property type="entry name" value="ISPD"/>
    <property type="match status" value="1"/>
</dbReference>
<keyword evidence="9 10" id="KW-0511">Multifunctional enzyme</keyword>
<dbReference type="GO" id="GO:0008685">
    <property type="term" value="F:2-C-methyl-D-erythritol 2,4-cyclodiphosphate synthase activity"/>
    <property type="evidence" value="ECO:0007669"/>
    <property type="project" value="UniProtKB-UniRule"/>
</dbReference>
<evidence type="ECO:0000256" key="9">
    <source>
        <dbReference type="ARBA" id="ARBA00023268"/>
    </source>
</evidence>
<comment type="similarity">
    <text evidence="11">Belongs to the IspF family.</text>
</comment>
<keyword evidence="4 10" id="KW-0808">Transferase</keyword>
<comment type="similarity">
    <text evidence="10">In the N-terminal section; belongs to the IspD/TarI cytidylyltransferase family. IspD subfamily.</text>
</comment>
<accession>V8CIS1</accession>
<feature type="binding site" evidence="10">
    <location>
        <position position="271"/>
    </location>
    <ligand>
        <name>a divalent metal cation</name>
        <dbReference type="ChEBI" id="CHEBI:60240"/>
    </ligand>
</feature>
<dbReference type="EMBL" id="AZJJ01000002">
    <property type="protein sequence ID" value="ETD26641.1"/>
    <property type="molecule type" value="Genomic_DNA"/>
</dbReference>
<dbReference type="CDD" id="cd00554">
    <property type="entry name" value="MECDP_synthase"/>
    <property type="match status" value="1"/>
</dbReference>
<feature type="region of interest" description="2-C-methyl-D-erythritol 4-phosphate cytidylyltransferase" evidence="10">
    <location>
        <begin position="1"/>
        <end position="264"/>
    </location>
</feature>
<dbReference type="NCBIfam" id="TIGR00151">
    <property type="entry name" value="ispF"/>
    <property type="match status" value="1"/>
</dbReference>
<evidence type="ECO:0000256" key="4">
    <source>
        <dbReference type="ARBA" id="ARBA00022679"/>
    </source>
</evidence>
<comment type="pathway">
    <text evidence="3 10">Isoprenoid biosynthesis; isopentenyl diphosphate biosynthesis via DXP pathway; isopentenyl diphosphate from 1-deoxy-D-xylulose 5-phosphate: step 4/6.</text>
</comment>
<feature type="binding site" evidence="10">
    <location>
        <begin position="395"/>
        <end position="398"/>
    </location>
    <ligand>
        <name>4-CDP-2-C-methyl-D-erythritol 2-phosphate</name>
        <dbReference type="ChEBI" id="CHEBI:57919"/>
    </ligand>
</feature>
<feature type="binding site" evidence="10">
    <location>
        <position position="402"/>
    </location>
    <ligand>
        <name>4-CDP-2-C-methyl-D-erythritol 2-phosphate</name>
        <dbReference type="ChEBI" id="CHEBI:57919"/>
    </ligand>
</feature>
<evidence type="ECO:0000259" key="12">
    <source>
        <dbReference type="Pfam" id="PF02542"/>
    </source>
</evidence>
<evidence type="ECO:0000256" key="10">
    <source>
        <dbReference type="HAMAP-Rule" id="MF_01520"/>
    </source>
</evidence>
<dbReference type="InterPro" id="IPR003526">
    <property type="entry name" value="MECDP_synthase"/>
</dbReference>
<dbReference type="SUPFAM" id="SSF69765">
    <property type="entry name" value="IpsF-like"/>
    <property type="match status" value="1"/>
</dbReference>
<keyword evidence="7 10" id="KW-0414">Isoprene biosynthesis</keyword>
<dbReference type="AlphaFoldDB" id="V8CIS1"/>
<protein>
    <recommendedName>
        <fullName evidence="10">Bifunctional enzyme IspD/IspF</fullName>
    </recommendedName>
    <domain>
        <recommendedName>
            <fullName evidence="10">2-C-methyl-D-erythritol 4-phosphate cytidylyltransferase</fullName>
            <ecNumber evidence="10">2.7.7.60</ecNumber>
        </recommendedName>
        <alternativeName>
            <fullName evidence="10">4-diphosphocytidyl-2C-methyl-D-erythritol synthase</fullName>
        </alternativeName>
        <alternativeName>
            <fullName evidence="10">MEP cytidylyltransferase</fullName>
            <shortName evidence="10">MCT</shortName>
        </alternativeName>
    </domain>
    <domain>
        <recommendedName>
            <fullName evidence="10">2-C-methyl-D-erythritol 2,4-cyclodiphosphate synthase</fullName>
            <shortName evidence="10">MECDP-synthase</shortName>
            <shortName evidence="10">MECPP-synthase</shortName>
            <shortName evidence="10">MECPS</shortName>
            <ecNumber evidence="10">4.6.1.12</ecNumber>
        </recommendedName>
    </domain>
</protein>
<evidence type="ECO:0000256" key="8">
    <source>
        <dbReference type="ARBA" id="ARBA00023239"/>
    </source>
</evidence>
<keyword evidence="5 10" id="KW-0548">Nucleotidyltransferase</keyword>
<comment type="cofactor">
    <cofactor evidence="2 10">
        <name>a divalent metal cation</name>
        <dbReference type="ChEBI" id="CHEBI:60240"/>
    </cofactor>
</comment>
<feature type="site" description="Transition state stabilizer" evidence="10">
    <location>
        <position position="396"/>
    </location>
</feature>
<dbReference type="InterPro" id="IPR036571">
    <property type="entry name" value="MECDP_synthase_sf"/>
</dbReference>
<evidence type="ECO:0000256" key="7">
    <source>
        <dbReference type="ARBA" id="ARBA00023229"/>
    </source>
</evidence>
<feature type="binding site" evidence="10">
    <location>
        <begin position="319"/>
        <end position="321"/>
    </location>
    <ligand>
        <name>4-CDP-2-C-methyl-D-erythritol 2-phosphate</name>
        <dbReference type="ChEBI" id="CHEBI:57919"/>
    </ligand>
</feature>
<organism evidence="13 14">
    <name type="scientific">Helicobacter canis NCTC 12740</name>
    <dbReference type="NCBI Taxonomy" id="1357399"/>
    <lineage>
        <taxon>Bacteria</taxon>
        <taxon>Pseudomonadati</taxon>
        <taxon>Campylobacterota</taxon>
        <taxon>Epsilonproteobacteria</taxon>
        <taxon>Campylobacterales</taxon>
        <taxon>Helicobacteraceae</taxon>
        <taxon>Helicobacter</taxon>
    </lineage>
</organism>
<comment type="similarity">
    <text evidence="10">In the C-terminal section; belongs to the IspF family.</text>
</comment>
<comment type="catalytic activity">
    <reaction evidence="1 10 11">
        <text>4-CDP-2-C-methyl-D-erythritol 2-phosphate = 2-C-methyl-D-erythritol 2,4-cyclic diphosphate + CMP</text>
        <dbReference type="Rhea" id="RHEA:23864"/>
        <dbReference type="ChEBI" id="CHEBI:57919"/>
        <dbReference type="ChEBI" id="CHEBI:58483"/>
        <dbReference type="ChEBI" id="CHEBI:60377"/>
        <dbReference type="EC" id="4.6.1.12"/>
    </reaction>
</comment>
<comment type="caution">
    <text evidence="10">Lacks conserved residue(s) required for the propagation of feature annotation.</text>
</comment>
<dbReference type="GO" id="GO:0050518">
    <property type="term" value="F:2-C-methyl-D-erythritol 4-phosphate cytidylyltransferase activity"/>
    <property type="evidence" value="ECO:0007669"/>
    <property type="project" value="UniProtKB-UniRule"/>
</dbReference>
<dbReference type="GO" id="GO:0016114">
    <property type="term" value="P:terpenoid biosynthetic process"/>
    <property type="evidence" value="ECO:0007669"/>
    <property type="project" value="InterPro"/>
</dbReference>